<evidence type="ECO:0000256" key="2">
    <source>
        <dbReference type="ARBA" id="ARBA00005245"/>
    </source>
</evidence>
<dbReference type="GO" id="GO:0005787">
    <property type="term" value="C:signal peptidase complex"/>
    <property type="evidence" value="ECO:0007669"/>
    <property type="project" value="InterPro"/>
</dbReference>
<evidence type="ECO:0000256" key="8">
    <source>
        <dbReference type="ARBA" id="ARBA00045204"/>
    </source>
</evidence>
<dbReference type="InterPro" id="IPR009542">
    <property type="entry name" value="Spc1/SPCS1"/>
</dbReference>
<reference evidence="10 11" key="1">
    <citation type="journal article" date="2016" name="Genome Announc.">
        <title>Draft Whole-Genome Sequence of Trichoderma gamsii T6085, a Promising Biocontrol Agent of Fusarium Head Blight on Wheat.</title>
        <authorList>
            <person name="Baroncelli R."/>
            <person name="Zapparata A."/>
            <person name="Piaggeschi G."/>
            <person name="Sarrocco S."/>
            <person name="Vannacci G."/>
        </authorList>
    </citation>
    <scope>NUCLEOTIDE SEQUENCE [LARGE SCALE GENOMIC DNA]</scope>
    <source>
        <strain evidence="10 11">T6085</strain>
    </source>
</reference>
<dbReference type="RefSeq" id="XP_024405579.1">
    <property type="nucleotide sequence ID" value="XM_024549721.1"/>
</dbReference>
<evidence type="ECO:0000313" key="11">
    <source>
        <dbReference type="Proteomes" id="UP000054821"/>
    </source>
</evidence>
<evidence type="ECO:0000256" key="9">
    <source>
        <dbReference type="SAM" id="Phobius"/>
    </source>
</evidence>
<feature type="transmembrane region" description="Helical" evidence="9">
    <location>
        <begin position="140"/>
        <end position="160"/>
    </location>
</feature>
<sequence>MSTRIYEKSIYRIKSLPELLFAALQVSSYLSAPPRFPSLDPPAPASGICATHRSKDVSTTASVMLHARARPNHFYLLSTISQTTVNSDTRNKQFKETTQYTQRNNKTERRLNMAEELLDKVRDVVEGQIDFEGQRRAEGYATLLLSLTGLIAFNVGYLLQDIVKCLYVGLGGTLLTFLIIVPPWPFYNKNPVKWLPIGSAFNTGGT</sequence>
<comment type="similarity">
    <text evidence="2">Belongs to the SPCS1 family.</text>
</comment>
<dbReference type="GO" id="GO:0045047">
    <property type="term" value="P:protein targeting to ER"/>
    <property type="evidence" value="ECO:0007669"/>
    <property type="project" value="TreeGrafter"/>
</dbReference>
<evidence type="ECO:0000256" key="3">
    <source>
        <dbReference type="ARBA" id="ARBA00017059"/>
    </source>
</evidence>
<keyword evidence="11" id="KW-1185">Reference proteome</keyword>
<evidence type="ECO:0000256" key="4">
    <source>
        <dbReference type="ARBA" id="ARBA00022692"/>
    </source>
</evidence>
<keyword evidence="6 9" id="KW-1133">Transmembrane helix</keyword>
<dbReference type="PANTHER" id="PTHR13202">
    <property type="entry name" value="MICROSOMAL SIGNAL PEPTIDASE 12 KDA SUBUNIT"/>
    <property type="match status" value="1"/>
</dbReference>
<proteinExistence type="inferred from homology"/>
<comment type="function">
    <text evidence="8">Component of the signal peptidase complex (SPC) which catalyzes the cleavage of N-terminal signal sequences from nascent proteins as they are translocated into the lumen of the endoplasmic reticulum. Dispensable for SPC enzymatic activity.</text>
</comment>
<dbReference type="GeneID" id="36347600"/>
<gene>
    <name evidence="10" type="ORF">TGAM01_v205803</name>
</gene>
<accession>A0A2P4ZMK8</accession>
<feature type="transmembrane region" description="Helical" evidence="9">
    <location>
        <begin position="166"/>
        <end position="187"/>
    </location>
</feature>
<evidence type="ECO:0000256" key="1">
    <source>
        <dbReference type="ARBA" id="ARBA00004477"/>
    </source>
</evidence>
<keyword evidence="7 9" id="KW-0472">Membrane</keyword>
<dbReference type="STRING" id="398673.A0A2P4ZMK8"/>
<evidence type="ECO:0000256" key="5">
    <source>
        <dbReference type="ARBA" id="ARBA00022824"/>
    </source>
</evidence>
<evidence type="ECO:0000256" key="7">
    <source>
        <dbReference type="ARBA" id="ARBA00023136"/>
    </source>
</evidence>
<dbReference type="PANTHER" id="PTHR13202:SF0">
    <property type="entry name" value="SIGNAL PEPTIDASE COMPLEX SUBUNIT 1"/>
    <property type="match status" value="1"/>
</dbReference>
<protein>
    <recommendedName>
        <fullName evidence="3">Signal peptidase complex subunit 1</fullName>
    </recommendedName>
</protein>
<dbReference type="EMBL" id="JPDN02000018">
    <property type="protein sequence ID" value="PON25508.1"/>
    <property type="molecule type" value="Genomic_DNA"/>
</dbReference>
<keyword evidence="4 9" id="KW-0812">Transmembrane</keyword>
<comment type="caution">
    <text evidence="10">The sequence shown here is derived from an EMBL/GenBank/DDBJ whole genome shotgun (WGS) entry which is preliminary data.</text>
</comment>
<dbReference type="Pfam" id="PF06645">
    <property type="entry name" value="SPC12"/>
    <property type="match status" value="1"/>
</dbReference>
<dbReference type="AlphaFoldDB" id="A0A2P4ZMK8"/>
<name>A0A2P4ZMK8_9HYPO</name>
<organism evidence="10 11">
    <name type="scientific">Trichoderma gamsii</name>
    <dbReference type="NCBI Taxonomy" id="398673"/>
    <lineage>
        <taxon>Eukaryota</taxon>
        <taxon>Fungi</taxon>
        <taxon>Dikarya</taxon>
        <taxon>Ascomycota</taxon>
        <taxon>Pezizomycotina</taxon>
        <taxon>Sordariomycetes</taxon>
        <taxon>Hypocreomycetidae</taxon>
        <taxon>Hypocreales</taxon>
        <taxon>Hypocreaceae</taxon>
        <taxon>Trichoderma</taxon>
    </lineage>
</organism>
<evidence type="ECO:0000256" key="6">
    <source>
        <dbReference type="ARBA" id="ARBA00022989"/>
    </source>
</evidence>
<keyword evidence="5" id="KW-0256">Endoplasmic reticulum</keyword>
<evidence type="ECO:0000313" key="10">
    <source>
        <dbReference type="EMBL" id="PON25508.1"/>
    </source>
</evidence>
<dbReference type="Proteomes" id="UP000054821">
    <property type="component" value="Unassembled WGS sequence"/>
</dbReference>
<comment type="subcellular location">
    <subcellularLocation>
        <location evidence="1">Endoplasmic reticulum membrane</location>
        <topology evidence="1">Multi-pass membrane protein</topology>
    </subcellularLocation>
</comment>
<dbReference type="GO" id="GO:0006465">
    <property type="term" value="P:signal peptide processing"/>
    <property type="evidence" value="ECO:0007669"/>
    <property type="project" value="InterPro"/>
</dbReference>